<name>A0A7Z2VKS5_9BACL</name>
<feature type="transmembrane region" description="Helical" evidence="1">
    <location>
        <begin position="151"/>
        <end position="172"/>
    </location>
</feature>
<feature type="transmembrane region" description="Helical" evidence="1">
    <location>
        <begin position="84"/>
        <end position="108"/>
    </location>
</feature>
<feature type="transmembrane region" description="Helical" evidence="1">
    <location>
        <begin position="42"/>
        <end position="63"/>
    </location>
</feature>
<feature type="transmembrane region" description="Helical" evidence="1">
    <location>
        <begin position="123"/>
        <end position="144"/>
    </location>
</feature>
<reference evidence="2 3" key="1">
    <citation type="submission" date="2020-04" db="EMBL/GenBank/DDBJ databases">
        <title>Genome sequencing of novel species.</title>
        <authorList>
            <person name="Heo J."/>
            <person name="Kim S.-J."/>
            <person name="Kim J.-S."/>
            <person name="Hong S.-B."/>
            <person name="Kwon S.-W."/>
        </authorList>
    </citation>
    <scope>NUCLEOTIDE SEQUENCE [LARGE SCALE GENOMIC DNA]</scope>
    <source>
        <strain evidence="2 3">MFER-1</strain>
    </source>
</reference>
<evidence type="ECO:0000313" key="3">
    <source>
        <dbReference type="Proteomes" id="UP000502248"/>
    </source>
</evidence>
<feature type="transmembrane region" description="Helical" evidence="1">
    <location>
        <begin position="207"/>
        <end position="227"/>
    </location>
</feature>
<evidence type="ECO:0000256" key="1">
    <source>
        <dbReference type="SAM" id="Phobius"/>
    </source>
</evidence>
<gene>
    <name evidence="2" type="ORF">HH215_19230</name>
</gene>
<dbReference type="EMBL" id="CP051680">
    <property type="protein sequence ID" value="QJD85091.1"/>
    <property type="molecule type" value="Genomic_DNA"/>
</dbReference>
<dbReference type="KEGG" id="cheb:HH215_19230"/>
<keyword evidence="1" id="KW-1133">Transmembrane helix</keyword>
<keyword evidence="1" id="KW-0812">Transmembrane</keyword>
<dbReference type="Proteomes" id="UP000502248">
    <property type="component" value="Chromosome"/>
</dbReference>
<keyword evidence="3" id="KW-1185">Reference proteome</keyword>
<feature type="transmembrane region" description="Helical" evidence="1">
    <location>
        <begin position="18"/>
        <end position="36"/>
    </location>
</feature>
<dbReference type="AlphaFoldDB" id="A0A7Z2VKS5"/>
<dbReference type="RefSeq" id="WP_169281359.1">
    <property type="nucleotide sequence ID" value="NZ_CP051680.1"/>
</dbReference>
<sequence>MRAAVGYSFRYYARSYRFVAPLLMFGIILLFIYGVVPNPVMSSYSLTSTMLFVVAAWLGFGYIDAEDETQQLITVMHIGNVIKYYLYKLMVIMLICMVLSFICVLYPIAFDKFDRQPSLSESVIAYLSHGFLALLGLSISILFTNKLVGKLSYAILGIFLTIAIALAGAGIAKALPEYASGLAWLLPPLFRTMETLNRYEEATALDIALSVTAPLLYSGILLGIFLVSMKKRLF</sequence>
<protein>
    <submittedName>
        <fullName evidence="2">Uncharacterized protein</fullName>
    </submittedName>
</protein>
<accession>A0A7Z2VKS5</accession>
<evidence type="ECO:0000313" key="2">
    <source>
        <dbReference type="EMBL" id="QJD85091.1"/>
    </source>
</evidence>
<keyword evidence="1" id="KW-0472">Membrane</keyword>
<organism evidence="2 3">
    <name type="scientific">Cohnella herbarum</name>
    <dbReference type="NCBI Taxonomy" id="2728023"/>
    <lineage>
        <taxon>Bacteria</taxon>
        <taxon>Bacillati</taxon>
        <taxon>Bacillota</taxon>
        <taxon>Bacilli</taxon>
        <taxon>Bacillales</taxon>
        <taxon>Paenibacillaceae</taxon>
        <taxon>Cohnella</taxon>
    </lineage>
</organism>
<proteinExistence type="predicted"/>